<feature type="region of interest" description="Disordered" evidence="1">
    <location>
        <begin position="58"/>
        <end position="109"/>
    </location>
</feature>
<evidence type="ECO:0000313" key="3">
    <source>
        <dbReference type="EMBL" id="TRM58042.1"/>
    </source>
</evidence>
<evidence type="ECO:0000313" key="2">
    <source>
        <dbReference type="EMBL" id="TRM56015.1"/>
    </source>
</evidence>
<feature type="compositionally biased region" description="Acidic residues" evidence="1">
    <location>
        <begin position="64"/>
        <end position="92"/>
    </location>
</feature>
<dbReference type="Proteomes" id="UP000320762">
    <property type="component" value="Unassembled WGS sequence"/>
</dbReference>
<dbReference type="EMBL" id="VDMD01000039">
    <property type="protein sequence ID" value="TRM58042.1"/>
    <property type="molecule type" value="Genomic_DNA"/>
</dbReference>
<sequence>MCLICGSKTCDVNQDLQVMIRSGMTAPAVEEAMHKEHEHSNQLEEEIRSVRQAMKDLRSRYPDLFDETLEDVDEEEDEEDEEDEEGEEDLSNNDEHIKGTEGEGKKDGN</sequence>
<accession>A0A550BZQ8</accession>
<dbReference type="EMBL" id="VDMD01000082">
    <property type="protein sequence ID" value="TRM56015.1"/>
    <property type="molecule type" value="Genomic_DNA"/>
</dbReference>
<evidence type="ECO:0000313" key="4">
    <source>
        <dbReference type="Proteomes" id="UP000320762"/>
    </source>
</evidence>
<comment type="caution">
    <text evidence="3">The sequence shown here is derived from an EMBL/GenBank/DDBJ whole genome shotgun (WGS) entry which is preliminary data.</text>
</comment>
<keyword evidence="4" id="KW-1185">Reference proteome</keyword>
<name>A0A550BZQ8_9AGAR</name>
<evidence type="ECO:0000256" key="1">
    <source>
        <dbReference type="SAM" id="MobiDB-lite"/>
    </source>
</evidence>
<proteinExistence type="predicted"/>
<gene>
    <name evidence="3" type="ORF">BD626DRAFT_573861</name>
    <name evidence="2" type="ORF">BD626DRAFT_576175</name>
</gene>
<feature type="compositionally biased region" description="Basic and acidic residues" evidence="1">
    <location>
        <begin position="93"/>
        <end position="109"/>
    </location>
</feature>
<organism evidence="3 4">
    <name type="scientific">Schizophyllum amplum</name>
    <dbReference type="NCBI Taxonomy" id="97359"/>
    <lineage>
        <taxon>Eukaryota</taxon>
        <taxon>Fungi</taxon>
        <taxon>Dikarya</taxon>
        <taxon>Basidiomycota</taxon>
        <taxon>Agaricomycotina</taxon>
        <taxon>Agaricomycetes</taxon>
        <taxon>Agaricomycetidae</taxon>
        <taxon>Agaricales</taxon>
        <taxon>Schizophyllaceae</taxon>
        <taxon>Schizophyllum</taxon>
    </lineage>
</organism>
<reference evidence="3" key="2">
    <citation type="submission" date="2019-06" db="EMBL/GenBank/DDBJ databases">
        <authorList>
            <consortium name="DOE Joint Genome Institute"/>
            <person name="Ahrendt S.R."/>
            <person name="Cantor M.N."/>
            <person name="Hua S.X."/>
        </authorList>
    </citation>
    <scope>NUCLEOTIDE SEQUENCE</scope>
    <source>
        <strain evidence="3">NL-1724</strain>
    </source>
</reference>
<protein>
    <submittedName>
        <fullName evidence="3">Uncharacterized protein</fullName>
    </submittedName>
</protein>
<reference evidence="3 4" key="1">
    <citation type="journal article" date="2019" name="New Phytol.">
        <title>Comparative genomics reveals unique wood-decay strategies and fruiting body development in the Schizophyllaceae.</title>
        <authorList>
            <person name="Almasi E."/>
            <person name="Sahu N."/>
            <person name="Krizsan K."/>
            <person name="Balint B."/>
            <person name="Kovacs G.M."/>
            <person name="Kiss B."/>
            <person name="Cseklye J."/>
            <person name="Drula E."/>
            <person name="Henrissat B."/>
            <person name="Nagy I."/>
            <person name="Chovatia M."/>
            <person name="Adam C."/>
            <person name="LaButti K."/>
            <person name="Lipzen A."/>
            <person name="Riley R."/>
            <person name="Grigoriev I.V."/>
            <person name="Nagy L.G."/>
        </authorList>
    </citation>
    <scope>NUCLEOTIDE SEQUENCE [LARGE SCALE GENOMIC DNA]</scope>
    <source>
        <strain evidence="3 4">NL-1724</strain>
    </source>
</reference>
<dbReference type="AlphaFoldDB" id="A0A550BZQ8"/>